<feature type="region of interest" description="Disordered" evidence="1">
    <location>
        <begin position="1"/>
        <end position="44"/>
    </location>
</feature>
<reference evidence="2 3" key="1">
    <citation type="submission" date="2024-08" db="EMBL/GenBank/DDBJ databases">
        <title>Insights into the chromosomal genome structure of Flemingia macrophylla.</title>
        <authorList>
            <person name="Ding Y."/>
            <person name="Zhao Y."/>
            <person name="Bi W."/>
            <person name="Wu M."/>
            <person name="Zhao G."/>
            <person name="Gong Y."/>
            <person name="Li W."/>
            <person name="Zhang P."/>
        </authorList>
    </citation>
    <scope>NUCLEOTIDE SEQUENCE [LARGE SCALE GENOMIC DNA]</scope>
    <source>
        <strain evidence="2">DYQJB</strain>
        <tissue evidence="2">Leaf</tissue>
    </source>
</reference>
<dbReference type="AlphaFoldDB" id="A0ABD1NCG3"/>
<protein>
    <submittedName>
        <fullName evidence="2">Uncharacterized protein</fullName>
    </submittedName>
</protein>
<organism evidence="2 3">
    <name type="scientific">Flemingia macrophylla</name>
    <dbReference type="NCBI Taxonomy" id="520843"/>
    <lineage>
        <taxon>Eukaryota</taxon>
        <taxon>Viridiplantae</taxon>
        <taxon>Streptophyta</taxon>
        <taxon>Embryophyta</taxon>
        <taxon>Tracheophyta</taxon>
        <taxon>Spermatophyta</taxon>
        <taxon>Magnoliopsida</taxon>
        <taxon>eudicotyledons</taxon>
        <taxon>Gunneridae</taxon>
        <taxon>Pentapetalae</taxon>
        <taxon>rosids</taxon>
        <taxon>fabids</taxon>
        <taxon>Fabales</taxon>
        <taxon>Fabaceae</taxon>
        <taxon>Papilionoideae</taxon>
        <taxon>50 kb inversion clade</taxon>
        <taxon>NPAAA clade</taxon>
        <taxon>indigoferoid/millettioid clade</taxon>
        <taxon>Phaseoleae</taxon>
        <taxon>Flemingia</taxon>
    </lineage>
</organism>
<sequence length="89" mass="9498">MREQLQQMSSSFSDLTESEQEDGGSGGDAVAPESPRIPESPTQHCFCFPATDLRGGATPMASSALRSFFANHHHHPSDSSLPSTLPTNP</sequence>
<name>A0ABD1NCG3_9FABA</name>
<keyword evidence="3" id="KW-1185">Reference proteome</keyword>
<gene>
    <name evidence="2" type="ORF">Fmac_007090</name>
</gene>
<dbReference type="Proteomes" id="UP001603857">
    <property type="component" value="Unassembled WGS sequence"/>
</dbReference>
<feature type="compositionally biased region" description="Polar residues" evidence="1">
    <location>
        <begin position="1"/>
        <end position="15"/>
    </location>
</feature>
<evidence type="ECO:0000313" key="2">
    <source>
        <dbReference type="EMBL" id="KAL2345805.1"/>
    </source>
</evidence>
<accession>A0ABD1NCG3</accession>
<dbReference type="EMBL" id="JBGMDY010000002">
    <property type="protein sequence ID" value="KAL2345805.1"/>
    <property type="molecule type" value="Genomic_DNA"/>
</dbReference>
<evidence type="ECO:0000256" key="1">
    <source>
        <dbReference type="SAM" id="MobiDB-lite"/>
    </source>
</evidence>
<proteinExistence type="predicted"/>
<comment type="caution">
    <text evidence="2">The sequence shown here is derived from an EMBL/GenBank/DDBJ whole genome shotgun (WGS) entry which is preliminary data.</text>
</comment>
<evidence type="ECO:0000313" key="3">
    <source>
        <dbReference type="Proteomes" id="UP001603857"/>
    </source>
</evidence>